<proteinExistence type="predicted"/>
<organism evidence="1 2">
    <name type="scientific">Bulleidia extructa W1219</name>
    <dbReference type="NCBI Taxonomy" id="679192"/>
    <lineage>
        <taxon>Bacteria</taxon>
        <taxon>Bacillati</taxon>
        <taxon>Bacillota</taxon>
        <taxon>Erysipelotrichia</taxon>
        <taxon>Erysipelotrichales</taxon>
        <taxon>Erysipelotrichaceae</taxon>
        <taxon>Bulleidia</taxon>
    </lineage>
</organism>
<dbReference type="eggNOG" id="ENOG502Z9YS">
    <property type="taxonomic scope" value="Bacteria"/>
</dbReference>
<dbReference type="Proteomes" id="UP000005017">
    <property type="component" value="Unassembled WGS sequence"/>
</dbReference>
<keyword evidence="2" id="KW-1185">Reference proteome</keyword>
<name>D2MMN4_9FIRM</name>
<dbReference type="STRING" id="679192.HMPREF9013_1017"/>
<dbReference type="OrthoDB" id="1640220at2"/>
<dbReference type="RefSeq" id="WP_006626655.1">
    <property type="nucleotide sequence ID" value="NZ_ADFR01000002.1"/>
</dbReference>
<sequence length="308" mass="35121">MPNQKVCDFDLREGGIFHNRLEKLSDGHYICKHCKEIIKGYGLPIKFDIFQMLVTAQPNMVDTVMDTYLKHHNPEEVIATHYPLPSIALHHGEHCINALSASQVVPESQIPTTEAVKSISEIDKEAISNIPNADGRVGSQQVKGMLFETEAAIYFLSDHYVNVHRLGYVKRNQEHTDRVEIETPTKKFTYKIKHADLFFLRERFFQKVNNVINHKDNKLIFINNDNQYTVTPGIYDVPKNLRPGEYSVKAIRDAGLHVKDIHGRVTDYYESESSIVLPEGGILEVTGEYQLEWVAGLGKSTTKKEKEV</sequence>
<evidence type="ECO:0000313" key="2">
    <source>
        <dbReference type="Proteomes" id="UP000005017"/>
    </source>
</evidence>
<dbReference type="AlphaFoldDB" id="D2MMN4"/>
<comment type="caution">
    <text evidence="1">The sequence shown here is derived from an EMBL/GenBank/DDBJ whole genome shotgun (WGS) entry which is preliminary data.</text>
</comment>
<dbReference type="EMBL" id="ADFR01000002">
    <property type="protein sequence ID" value="EFC06310.1"/>
    <property type="molecule type" value="Genomic_DNA"/>
</dbReference>
<evidence type="ECO:0000313" key="1">
    <source>
        <dbReference type="EMBL" id="EFC06310.1"/>
    </source>
</evidence>
<gene>
    <name evidence="1" type="ORF">HMPREF9013_1017</name>
</gene>
<reference evidence="2" key="1">
    <citation type="submission" date="2009-12" db="EMBL/GenBank/DDBJ databases">
        <title>Sequence of Clostridiales genomosp. BVAB3 str. UPII9-5.</title>
        <authorList>
            <person name="Madupu R."/>
            <person name="Durkin A.S."/>
            <person name="Torralba M."/>
            <person name="Methe B."/>
            <person name="Sutton G.G."/>
            <person name="Strausberg R.L."/>
            <person name="Nelson K.E."/>
        </authorList>
    </citation>
    <scope>NUCLEOTIDE SEQUENCE [LARGE SCALE GENOMIC DNA]</scope>
    <source>
        <strain evidence="2">W1219</strain>
    </source>
</reference>
<accession>D2MMN4</accession>
<protein>
    <submittedName>
        <fullName evidence="1">Uncharacterized protein</fullName>
    </submittedName>
</protein>